<name>A0A1G8GY80_9BACI</name>
<dbReference type="EMBL" id="FNDU01000004">
    <property type="protein sequence ID" value="SDH99353.1"/>
    <property type="molecule type" value="Genomic_DNA"/>
</dbReference>
<organism evidence="1 2">
    <name type="scientific">Alteribacillus bidgolensis</name>
    <dbReference type="NCBI Taxonomy" id="930129"/>
    <lineage>
        <taxon>Bacteria</taxon>
        <taxon>Bacillati</taxon>
        <taxon>Bacillota</taxon>
        <taxon>Bacilli</taxon>
        <taxon>Bacillales</taxon>
        <taxon>Bacillaceae</taxon>
        <taxon>Alteribacillus</taxon>
    </lineage>
</organism>
<reference evidence="1 2" key="1">
    <citation type="submission" date="2016-10" db="EMBL/GenBank/DDBJ databases">
        <authorList>
            <person name="de Groot N.N."/>
        </authorList>
    </citation>
    <scope>NUCLEOTIDE SEQUENCE [LARGE SCALE GENOMIC DNA]</scope>
    <source>
        <strain evidence="2">P4B,CCM 7963,CECT 7998,DSM 25260,IBRC-M 10614,KCTC 13821</strain>
    </source>
</reference>
<gene>
    <name evidence="1" type="ORF">SAMN05216352_10421</name>
</gene>
<evidence type="ECO:0000313" key="2">
    <source>
        <dbReference type="Proteomes" id="UP000199017"/>
    </source>
</evidence>
<dbReference type="OrthoDB" id="2970899at2"/>
<accession>A0A1G8GY80</accession>
<evidence type="ECO:0000313" key="1">
    <source>
        <dbReference type="EMBL" id="SDH99353.1"/>
    </source>
</evidence>
<protein>
    <submittedName>
        <fullName evidence="1">Uncharacterized protein</fullName>
    </submittedName>
</protein>
<dbReference type="AlphaFoldDB" id="A0A1G8GY80"/>
<sequence>MRAEQDKLEKYMIIAVDQDGNEVGLESYVKNPENPEVTFESKEQARVFYDVVKVDLSPCSVKMLTVKEAQ</sequence>
<proteinExistence type="predicted"/>
<keyword evidence="2" id="KW-1185">Reference proteome</keyword>
<dbReference type="Proteomes" id="UP000199017">
    <property type="component" value="Unassembled WGS sequence"/>
</dbReference>
<dbReference type="RefSeq" id="WP_091583293.1">
    <property type="nucleotide sequence ID" value="NZ_FNDU01000004.1"/>
</dbReference>